<dbReference type="Proteomes" id="UP000053235">
    <property type="component" value="Unassembled WGS sequence"/>
</dbReference>
<dbReference type="EMBL" id="CXWD01000004">
    <property type="protein sequence ID" value="CTQ67191.1"/>
    <property type="molecule type" value="Genomic_DNA"/>
</dbReference>
<organism evidence="1 2">
    <name type="scientific">Roseibium alexandrii</name>
    <dbReference type="NCBI Taxonomy" id="388408"/>
    <lineage>
        <taxon>Bacteria</taxon>
        <taxon>Pseudomonadati</taxon>
        <taxon>Pseudomonadota</taxon>
        <taxon>Alphaproteobacteria</taxon>
        <taxon>Hyphomicrobiales</taxon>
        <taxon>Stappiaceae</taxon>
        <taxon>Roseibium</taxon>
    </lineage>
</organism>
<keyword evidence="2" id="KW-1185">Reference proteome</keyword>
<protein>
    <recommendedName>
        <fullName evidence="3">Phage regulatory protein CII</fullName>
    </recommendedName>
</protein>
<evidence type="ECO:0008006" key="3">
    <source>
        <dbReference type="Google" id="ProtNLM"/>
    </source>
</evidence>
<name>A0A0M6ZY31_9HYPH</name>
<dbReference type="RefSeq" id="WP_144432061.1">
    <property type="nucleotide sequence ID" value="NZ_CXWD01000004.1"/>
</dbReference>
<dbReference type="STRING" id="388408.LAX5112_01258"/>
<evidence type="ECO:0000313" key="1">
    <source>
        <dbReference type="EMBL" id="CTQ67191.1"/>
    </source>
</evidence>
<accession>A0A0M6ZY31</accession>
<gene>
    <name evidence="1" type="ORF">LAX5112_01258</name>
</gene>
<dbReference type="AlphaFoldDB" id="A0A0M6ZY31"/>
<sequence>MSRKLSSDTYHRLSAVTRSAVEKAGGSTLVAEDLFGMQRQHVERYYAPFDSEGQTRSIPLHRIAELESSLVALGHPPFITRSLADLTGHDLMPRPGIFKDRNPVCAIGHLMKEAGAACETVTDAVADGIITPDEKHKCAEDLQKVIAAASAALGSLAGSDMESD</sequence>
<reference evidence="2" key="1">
    <citation type="submission" date="2015-07" db="EMBL/GenBank/DDBJ databases">
        <authorList>
            <person name="Rodrigo-Torres Lidia"/>
            <person name="Arahal R.David."/>
        </authorList>
    </citation>
    <scope>NUCLEOTIDE SEQUENCE [LARGE SCALE GENOMIC DNA]</scope>
    <source>
        <strain evidence="2">CECT 5112</strain>
    </source>
</reference>
<evidence type="ECO:0000313" key="2">
    <source>
        <dbReference type="Proteomes" id="UP000053235"/>
    </source>
</evidence>
<proteinExistence type="predicted"/>